<evidence type="ECO:0000256" key="12">
    <source>
        <dbReference type="ARBA" id="ARBA00022989"/>
    </source>
</evidence>
<evidence type="ECO:0000256" key="15">
    <source>
        <dbReference type="ARBA" id="ARBA00045533"/>
    </source>
</evidence>
<keyword evidence="10" id="KW-0256">Endoplasmic reticulum</keyword>
<protein>
    <recommendedName>
        <fullName evidence="5">Signal peptidase complex catalytic subunit SEC11</fullName>
        <ecNumber evidence="4">3.4.21.89</ecNumber>
    </recommendedName>
    <alternativeName>
        <fullName evidence="14">Signal peptidase I</fullName>
    </alternativeName>
    <alternativeName>
        <fullName evidence="6">Signal peptidase complex catalytic subunit sec11</fullName>
    </alternativeName>
</protein>
<evidence type="ECO:0000256" key="3">
    <source>
        <dbReference type="ARBA" id="ARBA00011035"/>
    </source>
</evidence>
<dbReference type="PANTHER" id="PTHR10806">
    <property type="entry name" value="SIGNAL PEPTIDASE COMPLEX CATALYTIC SUBUNIT SEC11"/>
    <property type="match status" value="1"/>
</dbReference>
<evidence type="ECO:0000256" key="10">
    <source>
        <dbReference type="ARBA" id="ARBA00022824"/>
    </source>
</evidence>
<keyword evidence="8 16" id="KW-0812">Transmembrane</keyword>
<dbReference type="EC" id="3.4.21.89" evidence="4"/>
<evidence type="ECO:0000313" key="18">
    <source>
        <dbReference type="EMBL" id="QDZ23505.1"/>
    </source>
</evidence>
<evidence type="ECO:0000256" key="2">
    <source>
        <dbReference type="ARBA" id="ARBA00004648"/>
    </source>
</evidence>
<dbReference type="InterPro" id="IPR036286">
    <property type="entry name" value="LexA/Signal_pep-like_sf"/>
</dbReference>
<dbReference type="GO" id="GO:0005787">
    <property type="term" value="C:signal peptidase complex"/>
    <property type="evidence" value="ECO:0007669"/>
    <property type="project" value="UniProtKB-ARBA"/>
</dbReference>
<dbReference type="InterPro" id="IPR019756">
    <property type="entry name" value="Pept_S26A_signal_pept_1_Ser-AS"/>
</dbReference>
<comment type="similarity">
    <text evidence="3">Belongs to the peptidase S26B family.</text>
</comment>
<dbReference type="Pfam" id="PF00717">
    <property type="entry name" value="Peptidase_S24"/>
    <property type="match status" value="1"/>
</dbReference>
<dbReference type="InterPro" id="IPR001733">
    <property type="entry name" value="Peptidase_S26B"/>
</dbReference>
<keyword evidence="19" id="KW-1185">Reference proteome</keyword>
<dbReference type="EMBL" id="CP031043">
    <property type="protein sequence ID" value="QDZ23505.1"/>
    <property type="molecule type" value="Genomic_DNA"/>
</dbReference>
<reference evidence="18 19" key="1">
    <citation type="submission" date="2018-07" db="EMBL/GenBank/DDBJ databases">
        <title>The complete nuclear genome of the prasinophyte Chloropicon primus (CCMP1205).</title>
        <authorList>
            <person name="Pombert J.-F."/>
            <person name="Otis C."/>
            <person name="Turmel M."/>
            <person name="Lemieux C."/>
        </authorList>
    </citation>
    <scope>NUCLEOTIDE SEQUENCE [LARGE SCALE GENOMIC DNA]</scope>
    <source>
        <strain evidence="18 19">CCMP1205</strain>
    </source>
</reference>
<dbReference type="CDD" id="cd06530">
    <property type="entry name" value="S26_SPase_I"/>
    <property type="match status" value="1"/>
</dbReference>
<gene>
    <name evidence="18" type="ORF">A3770_10p60230</name>
</gene>
<evidence type="ECO:0000256" key="13">
    <source>
        <dbReference type="ARBA" id="ARBA00023136"/>
    </source>
</evidence>
<dbReference type="SUPFAM" id="SSF51306">
    <property type="entry name" value="LexA/Signal peptidase"/>
    <property type="match status" value="1"/>
</dbReference>
<evidence type="ECO:0000256" key="8">
    <source>
        <dbReference type="ARBA" id="ARBA00022692"/>
    </source>
</evidence>
<evidence type="ECO:0000256" key="6">
    <source>
        <dbReference type="ARBA" id="ARBA00021755"/>
    </source>
</evidence>
<dbReference type="OrthoDB" id="10257561at2759"/>
<keyword evidence="12 16" id="KW-1133">Transmembrane helix</keyword>
<evidence type="ECO:0000256" key="5">
    <source>
        <dbReference type="ARBA" id="ARBA00019685"/>
    </source>
</evidence>
<accession>A0A5B8MV40</accession>
<evidence type="ECO:0000259" key="17">
    <source>
        <dbReference type="Pfam" id="PF00717"/>
    </source>
</evidence>
<dbReference type="GO" id="GO:0006465">
    <property type="term" value="P:signal peptide processing"/>
    <property type="evidence" value="ECO:0007669"/>
    <property type="project" value="InterPro"/>
</dbReference>
<evidence type="ECO:0000256" key="14">
    <source>
        <dbReference type="ARBA" id="ARBA00033305"/>
    </source>
</evidence>
<sequence>MGLFGEIVDELRGMSIRQFVSQVLGLALIVSSAFMIWKCLILATGSESPVVVVLSGSMEPAFERGDILFLYNGEKEVGTGDIVVFNLPGRDIPIVHRVLRMHKKSGEFDEGQQIDILTKGDNNYNDDRVLYDPGVDWIHEENLLGRAVGYLPHAGMATIYMNDYPMIKFLLIGFLGLLVVTSKD</sequence>
<evidence type="ECO:0000313" key="19">
    <source>
        <dbReference type="Proteomes" id="UP000316726"/>
    </source>
</evidence>
<feature type="domain" description="Peptidase S24/S26A/S26B/S26C" evidence="17">
    <location>
        <begin position="37"/>
        <end position="102"/>
    </location>
</feature>
<feature type="transmembrane region" description="Helical" evidence="16">
    <location>
        <begin position="19"/>
        <end position="37"/>
    </location>
</feature>
<dbReference type="InterPro" id="IPR019533">
    <property type="entry name" value="Peptidase_S26"/>
</dbReference>
<dbReference type="STRING" id="1764295.A0A5B8MV40"/>
<keyword evidence="13 16" id="KW-0472">Membrane</keyword>
<dbReference type="PANTHER" id="PTHR10806:SF6">
    <property type="entry name" value="SIGNAL PEPTIDASE COMPLEX CATALYTIC SUBUNIT SEC11"/>
    <property type="match status" value="1"/>
</dbReference>
<evidence type="ECO:0000256" key="11">
    <source>
        <dbReference type="ARBA" id="ARBA00022968"/>
    </source>
</evidence>
<dbReference type="Gene3D" id="2.10.109.10">
    <property type="entry name" value="Umud Fragment, subunit A"/>
    <property type="match status" value="1"/>
</dbReference>
<feature type="transmembrane region" description="Helical" evidence="16">
    <location>
        <begin position="166"/>
        <end position="182"/>
    </location>
</feature>
<name>A0A5B8MV40_9CHLO</name>
<evidence type="ECO:0000256" key="4">
    <source>
        <dbReference type="ARBA" id="ARBA00013208"/>
    </source>
</evidence>
<comment type="function">
    <text evidence="15">Catalytic component of the signal peptidase complex (SPC) which catalyzes the cleavage of N-terminal signal sequences from nascent proteins as they are translocated into the lumen of the endoplasmic reticulum. Specifically cleaves N-terminal signal peptides that contain a hydrophobic alpha-helix (h-region) shorter than 18-20 amino acids.</text>
</comment>
<dbReference type="NCBIfam" id="TIGR02228">
    <property type="entry name" value="sigpep_I_arch"/>
    <property type="match status" value="1"/>
</dbReference>
<keyword evidence="9" id="KW-0378">Hydrolase</keyword>
<evidence type="ECO:0000256" key="7">
    <source>
        <dbReference type="ARBA" id="ARBA00022670"/>
    </source>
</evidence>
<dbReference type="AlphaFoldDB" id="A0A5B8MV40"/>
<dbReference type="PROSITE" id="PS00501">
    <property type="entry name" value="SPASE_I_1"/>
    <property type="match status" value="1"/>
</dbReference>
<evidence type="ECO:0000256" key="9">
    <source>
        <dbReference type="ARBA" id="ARBA00022801"/>
    </source>
</evidence>
<evidence type="ECO:0000256" key="1">
    <source>
        <dbReference type="ARBA" id="ARBA00000677"/>
    </source>
</evidence>
<dbReference type="GO" id="GO:0004252">
    <property type="term" value="F:serine-type endopeptidase activity"/>
    <property type="evidence" value="ECO:0007669"/>
    <property type="project" value="InterPro"/>
</dbReference>
<dbReference type="PRINTS" id="PR00728">
    <property type="entry name" value="SIGNALPTASE"/>
</dbReference>
<keyword evidence="7" id="KW-0645">Protease</keyword>
<comment type="catalytic activity">
    <reaction evidence="1">
        <text>Cleavage of hydrophobic, N-terminal signal or leader sequences from secreted and periplasmic proteins.</text>
        <dbReference type="EC" id="3.4.21.89"/>
    </reaction>
</comment>
<organism evidence="18 19">
    <name type="scientific">Chloropicon primus</name>
    <dbReference type="NCBI Taxonomy" id="1764295"/>
    <lineage>
        <taxon>Eukaryota</taxon>
        <taxon>Viridiplantae</taxon>
        <taxon>Chlorophyta</taxon>
        <taxon>Chloropicophyceae</taxon>
        <taxon>Chloropicales</taxon>
        <taxon>Chloropicaceae</taxon>
        <taxon>Chloropicon</taxon>
    </lineage>
</organism>
<dbReference type="Proteomes" id="UP000316726">
    <property type="component" value="Chromosome 10"/>
</dbReference>
<evidence type="ECO:0000256" key="16">
    <source>
        <dbReference type="SAM" id="Phobius"/>
    </source>
</evidence>
<comment type="subcellular location">
    <subcellularLocation>
        <location evidence="2">Endoplasmic reticulum membrane</location>
        <topology evidence="2">Single-pass type II membrane protein</topology>
    </subcellularLocation>
</comment>
<dbReference type="InterPro" id="IPR015927">
    <property type="entry name" value="Peptidase_S24_S26A/B/C"/>
</dbReference>
<dbReference type="GO" id="GO:0009003">
    <property type="term" value="F:signal peptidase activity"/>
    <property type="evidence" value="ECO:0007669"/>
    <property type="project" value="UniProtKB-EC"/>
</dbReference>
<keyword evidence="11" id="KW-0735">Signal-anchor</keyword>
<proteinExistence type="inferred from homology"/>